<sequence>MTASSPPPPPPPYRLLRATDLLDLTFGFLGLSLVRPLLGPRRLVRKDPAQPAFLVVTFGPQHVAEQAFFEVSPGLPASADPPSTAADAPATGEPHKPAPVASRIGGRSVLVFSVGVDDAIDYTESGLLTAMRTLPLRVVDAAREPAAATGPAPAFGGERPDVFQALRLARTVAELTARHGPDGPVTAGLLAAPATETPAAAGPRPENPLANPDDPRTGLELPYRLLLSPPQTAAWTHTTELPDPGARVELWHTRLPAGRARAVWTRDPGFDPADPRPLDRGGSEFLMALDRKDRSSVVHLSSNRELPGGFVPEPLAVDHLILSTLGGWLDSLGRWDRPPTGFDVTQWRHRAALGRDHYVRVMYRGRLFPFGHLADLVKVTERKFDHARPDRAAYLNQRFFIMVREPVRAYGTPEENADQRRLHRLFPFTSVRLLTLVTPDLLAPQPIPGLSSIGGDPNEKLAFFPVTATDDPFAFQVAMVDLDGRRLEFRTPMAFVGKLVHENTADVRAVVAHYQGLVTGPTPEPPDLADPGVRRTVADVRGQSLAYAPSRKPDDTTLSTGQLVWGAETTDALLGLDPTDHPRFVPTVRWARAVVPALSRFGTGFGGDQPQSVFYPEPYVKDAFTEANKGQVFVELAQPVDLTFRDGGQNAGALAQPNFPVAGLSRLTGPVAATPPPPPTADAPPFDKWAKLAQGRFNPADYFGSSIGAAKLFGMFPLKEIMSEIGLDNLKAPNFFTATVNAVTGFLGDLRGLRDLLANVEEQFPEIADQVIRVTDAAVVFAQLLVDYITDQLEGAPNPTTIEEVENAFNAFSEALAALRVALPAAVDTGVRQLLSRIAEQVATWDSAVGQVLALKKAIELAALGAKLPDLVTSRLEWQPDIKAWAPDKPTPTKAEDAVFWPVGKLTLVTDLRGSLRPDVSQAADVTCTLGKFDLRMVPGFDAIVLHFDQIKFTMRAGQKPDVEVKFGGVDFIGNLEFVQTLRNIIPLDGFSDPPAITVDGSGIHANYSMQLPNAAVGVFSLENLSLNAALSVPFIGNTPLQAGFAFCRREAPFRLTVSMLGGGGYFGIVLTPKEIAVLDAALEFGAAVSMNFGVASGSLSVMAGIYFRLDLAQKSVTLVGYLRARGEVDVLGIVSASIELYMELGYKDGYAIGRASLTISIEIGFFETSVTIRCEKKFAGSGKRTAFAADADAPALTPPTFTDLMSPYDDPATGARIDPVLDYCTAFAEVD</sequence>
<name>A0A291Q2H9_9ACTN</name>
<dbReference type="AlphaFoldDB" id="A0A291Q2H9"/>
<feature type="compositionally biased region" description="Low complexity" evidence="1">
    <location>
        <begin position="76"/>
        <end position="91"/>
    </location>
</feature>
<organism evidence="2 3">
    <name type="scientific">Streptomyces formicae</name>
    <dbReference type="NCBI Taxonomy" id="1616117"/>
    <lineage>
        <taxon>Bacteria</taxon>
        <taxon>Bacillati</taxon>
        <taxon>Actinomycetota</taxon>
        <taxon>Actinomycetes</taxon>
        <taxon>Kitasatosporales</taxon>
        <taxon>Streptomycetaceae</taxon>
        <taxon>Streptomyces</taxon>
    </lineage>
</organism>
<reference evidence="2 3" key="1">
    <citation type="submission" date="2017-08" db="EMBL/GenBank/DDBJ databases">
        <title>Complete Genome Sequence of Streptomyces formicae KY5, the formicamycin producer.</title>
        <authorList>
            <person name="Holmes N.A."/>
            <person name="Devine R."/>
            <person name="Qin Z."/>
            <person name="Seipke R.F."/>
            <person name="Wilkinson B."/>
            <person name="Hutchings M.I."/>
        </authorList>
    </citation>
    <scope>NUCLEOTIDE SEQUENCE [LARGE SCALE GENOMIC DNA]</scope>
    <source>
        <strain evidence="2 3">KY5</strain>
    </source>
</reference>
<evidence type="ECO:0000313" key="2">
    <source>
        <dbReference type="EMBL" id="ATL25733.1"/>
    </source>
</evidence>
<dbReference type="EMBL" id="CP022685">
    <property type="protein sequence ID" value="ATL25733.1"/>
    <property type="molecule type" value="Genomic_DNA"/>
</dbReference>
<dbReference type="Proteomes" id="UP000221011">
    <property type="component" value="Chromosome"/>
</dbReference>
<evidence type="ECO:0000256" key="1">
    <source>
        <dbReference type="SAM" id="MobiDB-lite"/>
    </source>
</evidence>
<keyword evidence="3" id="KW-1185">Reference proteome</keyword>
<dbReference type="KEGG" id="sfk:KY5_0715"/>
<accession>A0A291Q2H9</accession>
<feature type="region of interest" description="Disordered" evidence="1">
    <location>
        <begin position="74"/>
        <end position="100"/>
    </location>
</feature>
<evidence type="ECO:0000313" key="3">
    <source>
        <dbReference type="Proteomes" id="UP000221011"/>
    </source>
</evidence>
<protein>
    <submittedName>
        <fullName evidence="2">Uncharacterized protein</fullName>
    </submittedName>
</protein>
<gene>
    <name evidence="2" type="ORF">KY5_0715</name>
</gene>
<proteinExistence type="predicted"/>
<dbReference type="RefSeq" id="WP_098240799.1">
    <property type="nucleotide sequence ID" value="NZ_CP022685.1"/>
</dbReference>